<feature type="domain" description="PAC" evidence="10">
    <location>
        <begin position="142"/>
        <end position="194"/>
    </location>
</feature>
<dbReference type="Pfam" id="PF00512">
    <property type="entry name" value="HisKA"/>
    <property type="match status" value="1"/>
</dbReference>
<dbReference type="InterPro" id="IPR036097">
    <property type="entry name" value="HisK_dim/P_sf"/>
</dbReference>
<keyword evidence="7" id="KW-1133">Transmembrane helix</keyword>
<dbReference type="Gene3D" id="3.30.450.20">
    <property type="entry name" value="PAS domain"/>
    <property type="match status" value="2"/>
</dbReference>
<dbReference type="SUPFAM" id="SSF55785">
    <property type="entry name" value="PYP-like sensor domain (PAS domain)"/>
    <property type="match status" value="2"/>
</dbReference>
<evidence type="ECO:0000259" key="10">
    <source>
        <dbReference type="PROSITE" id="PS50113"/>
    </source>
</evidence>
<keyword evidence="3" id="KW-0597">Phosphoprotein</keyword>
<protein>
    <recommendedName>
        <fullName evidence="2">histidine kinase</fullName>
        <ecNumber evidence="2">2.7.13.3</ecNumber>
    </recommendedName>
</protein>
<dbReference type="SMART" id="SM00387">
    <property type="entry name" value="HATPase_c"/>
    <property type="match status" value="1"/>
</dbReference>
<dbReference type="PROSITE" id="PS50112">
    <property type="entry name" value="PAS"/>
    <property type="match status" value="2"/>
</dbReference>
<feature type="domain" description="PAS" evidence="9">
    <location>
        <begin position="190"/>
        <end position="261"/>
    </location>
</feature>
<accession>A0A7W6Q404</accession>
<evidence type="ECO:0000256" key="4">
    <source>
        <dbReference type="ARBA" id="ARBA00022679"/>
    </source>
</evidence>
<evidence type="ECO:0000256" key="2">
    <source>
        <dbReference type="ARBA" id="ARBA00012438"/>
    </source>
</evidence>
<dbReference type="Pfam" id="PF13426">
    <property type="entry name" value="PAS_9"/>
    <property type="match status" value="2"/>
</dbReference>
<dbReference type="SMART" id="SM00388">
    <property type="entry name" value="HisKA"/>
    <property type="match status" value="1"/>
</dbReference>
<dbReference type="PRINTS" id="PR00344">
    <property type="entry name" value="BCTRLSENSOR"/>
</dbReference>
<dbReference type="SUPFAM" id="SSF47384">
    <property type="entry name" value="Homodimeric domain of signal transducing histidine kinase"/>
    <property type="match status" value="1"/>
</dbReference>
<proteinExistence type="predicted"/>
<dbReference type="InterPro" id="IPR035965">
    <property type="entry name" value="PAS-like_dom_sf"/>
</dbReference>
<dbReference type="InterPro" id="IPR003594">
    <property type="entry name" value="HATPase_dom"/>
</dbReference>
<dbReference type="CDD" id="cd00130">
    <property type="entry name" value="PAS"/>
    <property type="match status" value="2"/>
</dbReference>
<dbReference type="SMART" id="SM00091">
    <property type="entry name" value="PAS"/>
    <property type="match status" value="2"/>
</dbReference>
<feature type="domain" description="PAS" evidence="9">
    <location>
        <begin position="85"/>
        <end position="139"/>
    </location>
</feature>
<dbReference type="InterPro" id="IPR005467">
    <property type="entry name" value="His_kinase_dom"/>
</dbReference>
<evidence type="ECO:0000259" key="9">
    <source>
        <dbReference type="PROSITE" id="PS50112"/>
    </source>
</evidence>
<dbReference type="PANTHER" id="PTHR43711:SF31">
    <property type="entry name" value="HISTIDINE KINASE"/>
    <property type="match status" value="1"/>
</dbReference>
<keyword evidence="7" id="KW-0472">Membrane</keyword>
<dbReference type="PROSITE" id="PS50109">
    <property type="entry name" value="HIS_KIN"/>
    <property type="match status" value="1"/>
</dbReference>
<dbReference type="CDD" id="cd16922">
    <property type="entry name" value="HATPase_EvgS-ArcB-TorS-like"/>
    <property type="match status" value="1"/>
</dbReference>
<dbReference type="Pfam" id="PF02518">
    <property type="entry name" value="HATPase_c"/>
    <property type="match status" value="1"/>
</dbReference>
<dbReference type="NCBIfam" id="TIGR00229">
    <property type="entry name" value="sensory_box"/>
    <property type="match status" value="1"/>
</dbReference>
<comment type="catalytic activity">
    <reaction evidence="1">
        <text>ATP + protein L-histidine = ADP + protein N-phospho-L-histidine.</text>
        <dbReference type="EC" id="2.7.13.3"/>
    </reaction>
</comment>
<evidence type="ECO:0000313" key="11">
    <source>
        <dbReference type="EMBL" id="MBB4174740.1"/>
    </source>
</evidence>
<evidence type="ECO:0000259" key="8">
    <source>
        <dbReference type="PROSITE" id="PS50109"/>
    </source>
</evidence>
<dbReference type="SUPFAM" id="SSF55874">
    <property type="entry name" value="ATPase domain of HSP90 chaperone/DNA topoisomerase II/histidine kinase"/>
    <property type="match status" value="1"/>
</dbReference>
<evidence type="ECO:0000256" key="1">
    <source>
        <dbReference type="ARBA" id="ARBA00000085"/>
    </source>
</evidence>
<organism evidence="11 12">
    <name type="scientific">Sulfitobacter noctilucicola</name>
    <dbReference type="NCBI Taxonomy" id="1342301"/>
    <lineage>
        <taxon>Bacteria</taxon>
        <taxon>Pseudomonadati</taxon>
        <taxon>Pseudomonadota</taxon>
        <taxon>Alphaproteobacteria</taxon>
        <taxon>Rhodobacterales</taxon>
        <taxon>Roseobacteraceae</taxon>
        <taxon>Sulfitobacter</taxon>
    </lineage>
</organism>
<evidence type="ECO:0000256" key="6">
    <source>
        <dbReference type="ARBA" id="ARBA00023012"/>
    </source>
</evidence>
<dbReference type="InterPro" id="IPR004358">
    <property type="entry name" value="Sig_transdc_His_kin-like_C"/>
</dbReference>
<dbReference type="Gene3D" id="3.30.565.10">
    <property type="entry name" value="Histidine kinase-like ATPase, C-terminal domain"/>
    <property type="match status" value="1"/>
</dbReference>
<dbReference type="Gene3D" id="1.10.287.130">
    <property type="match status" value="1"/>
</dbReference>
<feature type="domain" description="Histidine kinase" evidence="8">
    <location>
        <begin position="315"/>
        <end position="534"/>
    </location>
</feature>
<keyword evidence="12" id="KW-1185">Reference proteome</keyword>
<evidence type="ECO:0000313" key="12">
    <source>
        <dbReference type="Proteomes" id="UP000565745"/>
    </source>
</evidence>
<dbReference type="InterPro" id="IPR000700">
    <property type="entry name" value="PAS-assoc_C"/>
</dbReference>
<dbReference type="PANTHER" id="PTHR43711">
    <property type="entry name" value="TWO-COMPONENT HISTIDINE KINASE"/>
    <property type="match status" value="1"/>
</dbReference>
<evidence type="ECO:0000256" key="5">
    <source>
        <dbReference type="ARBA" id="ARBA00022777"/>
    </source>
</evidence>
<dbReference type="CDD" id="cd00082">
    <property type="entry name" value="HisKA"/>
    <property type="match status" value="1"/>
</dbReference>
<reference evidence="11 12" key="1">
    <citation type="submission" date="2020-08" db="EMBL/GenBank/DDBJ databases">
        <title>Genomic Encyclopedia of Type Strains, Phase IV (KMG-IV): sequencing the most valuable type-strain genomes for metagenomic binning, comparative biology and taxonomic classification.</title>
        <authorList>
            <person name="Goeker M."/>
        </authorList>
    </citation>
    <scope>NUCLEOTIDE SEQUENCE [LARGE SCALE GENOMIC DNA]</scope>
    <source>
        <strain evidence="11 12">DSM 101015</strain>
    </source>
</reference>
<dbReference type="RefSeq" id="WP_025056146.1">
    <property type="nucleotide sequence ID" value="NZ_JACIFU010000003.1"/>
</dbReference>
<comment type="caution">
    <text evidence="11">The sequence shown here is derived from an EMBL/GenBank/DDBJ whole genome shotgun (WGS) entry which is preliminary data.</text>
</comment>
<dbReference type="FunFam" id="3.30.565.10:FF:000006">
    <property type="entry name" value="Sensor histidine kinase WalK"/>
    <property type="match status" value="1"/>
</dbReference>
<keyword evidence="7" id="KW-0812">Transmembrane</keyword>
<dbReference type="GO" id="GO:0000155">
    <property type="term" value="F:phosphorelay sensor kinase activity"/>
    <property type="evidence" value="ECO:0007669"/>
    <property type="project" value="InterPro"/>
</dbReference>
<dbReference type="PROSITE" id="PS50113">
    <property type="entry name" value="PAC"/>
    <property type="match status" value="1"/>
</dbReference>
<feature type="transmembrane region" description="Helical" evidence="7">
    <location>
        <begin position="38"/>
        <end position="57"/>
    </location>
</feature>
<dbReference type="InterPro" id="IPR036890">
    <property type="entry name" value="HATPase_C_sf"/>
</dbReference>
<sequence>MAPEKQKNEVALAALSGCGVAAVWYAASTAFLTGTLGSVLPAGGAIAVASLLPTYILRRKAKASSATELLSMSQRLDALNKHACINIVNDQNALTEVNDSLLSLTGYSREELIGQQVRVLYDDPAKNKADEVRGFLERGKTWQGETQLRHKDGSVLFTHATIMPLFDEDGNWSGSISARTDVTQAHDLITERQTTQTLNELRDDIWIVDSETEKFSYMNRSAKGRLSMSEAEYKSKNLSDLNHDQEIEEVLQACRTLRKNGGSSTQFKASLLGVPMHVSVKFLPGGAGTGRYLILFNDISEHLEQEQQKSAFISTVSHELRSPLTSIKGAMGLLLSGSAGELPDKASALLEIAHRNADRLILIINDILDLDKISNGQMDFDIKEVDLAELVQETDTANAMFQQRFGVETVLQGVDAPVMMHTDPNRIIQVLTNLLSNAYKFSSPGSSITVSVEDDAEQVRIAVKDSGQGIPANEQHKIFDRFADMTNSDRASKGGTGLGLSICRAIVENLGGSIGFETEVGVGTTFFFTLPKVLPDMIAADNSDTKQIA</sequence>
<gene>
    <name evidence="11" type="ORF">GGR93_002528</name>
</gene>
<dbReference type="EC" id="2.7.13.3" evidence="2"/>
<keyword evidence="4" id="KW-0808">Transferase</keyword>
<keyword evidence="5" id="KW-0418">Kinase</keyword>
<dbReference type="InterPro" id="IPR000014">
    <property type="entry name" value="PAS"/>
</dbReference>
<evidence type="ECO:0000256" key="7">
    <source>
        <dbReference type="SAM" id="Phobius"/>
    </source>
</evidence>
<evidence type="ECO:0000256" key="3">
    <source>
        <dbReference type="ARBA" id="ARBA00022553"/>
    </source>
</evidence>
<dbReference type="AlphaFoldDB" id="A0A7W6Q404"/>
<dbReference type="Proteomes" id="UP000565745">
    <property type="component" value="Unassembled WGS sequence"/>
</dbReference>
<name>A0A7W6Q404_9RHOB</name>
<keyword evidence="6" id="KW-0902">Two-component regulatory system</keyword>
<dbReference type="OrthoDB" id="7179697at2"/>
<dbReference type="InterPro" id="IPR003661">
    <property type="entry name" value="HisK_dim/P_dom"/>
</dbReference>
<dbReference type="EMBL" id="JACIFU010000003">
    <property type="protein sequence ID" value="MBB4174740.1"/>
    <property type="molecule type" value="Genomic_DNA"/>
</dbReference>
<dbReference type="InterPro" id="IPR050736">
    <property type="entry name" value="Sensor_HK_Regulatory"/>
</dbReference>
<feature type="transmembrane region" description="Helical" evidence="7">
    <location>
        <begin position="12"/>
        <end position="32"/>
    </location>
</feature>